<evidence type="ECO:0000313" key="8">
    <source>
        <dbReference type="Proteomes" id="UP000271031"/>
    </source>
</evidence>
<feature type="transmembrane region" description="Helical" evidence="5">
    <location>
        <begin position="96"/>
        <end position="114"/>
    </location>
</feature>
<dbReference type="GO" id="GO:0016874">
    <property type="term" value="F:ligase activity"/>
    <property type="evidence" value="ECO:0007669"/>
    <property type="project" value="UniProtKB-KW"/>
</dbReference>
<feature type="transmembrane region" description="Helical" evidence="5">
    <location>
        <begin position="367"/>
        <end position="386"/>
    </location>
</feature>
<feature type="transmembrane region" description="Helical" evidence="5">
    <location>
        <begin position="12"/>
        <end position="29"/>
    </location>
</feature>
<evidence type="ECO:0000256" key="5">
    <source>
        <dbReference type="SAM" id="Phobius"/>
    </source>
</evidence>
<dbReference type="Pfam" id="PF04932">
    <property type="entry name" value="Wzy_C"/>
    <property type="match status" value="1"/>
</dbReference>
<proteinExistence type="predicted"/>
<organism evidence="7 8">
    <name type="scientific">Brevibacillus fluminis</name>
    <dbReference type="NCBI Taxonomy" id="511487"/>
    <lineage>
        <taxon>Bacteria</taxon>
        <taxon>Bacillati</taxon>
        <taxon>Bacillota</taxon>
        <taxon>Bacilli</taxon>
        <taxon>Bacillales</taxon>
        <taxon>Paenibacillaceae</taxon>
        <taxon>Brevibacillus</taxon>
    </lineage>
</organism>
<comment type="caution">
    <text evidence="7">The sequence shown here is derived from an EMBL/GenBank/DDBJ whole genome shotgun (WGS) entry which is preliminary data.</text>
</comment>
<keyword evidence="7" id="KW-0436">Ligase</keyword>
<keyword evidence="4 5" id="KW-0472">Membrane</keyword>
<feature type="transmembrane region" description="Helical" evidence="5">
    <location>
        <begin position="71"/>
        <end position="90"/>
    </location>
</feature>
<accession>A0A3M8DQH0</accession>
<feature type="transmembrane region" description="Helical" evidence="5">
    <location>
        <begin position="219"/>
        <end position="234"/>
    </location>
</feature>
<keyword evidence="3 5" id="KW-1133">Transmembrane helix</keyword>
<evidence type="ECO:0000256" key="4">
    <source>
        <dbReference type="ARBA" id="ARBA00023136"/>
    </source>
</evidence>
<feature type="transmembrane region" description="Helical" evidence="5">
    <location>
        <begin position="197"/>
        <end position="213"/>
    </location>
</feature>
<evidence type="ECO:0000313" key="7">
    <source>
        <dbReference type="EMBL" id="RNB90363.1"/>
    </source>
</evidence>
<feature type="transmembrane region" description="Helical" evidence="5">
    <location>
        <begin position="126"/>
        <end position="146"/>
    </location>
</feature>
<feature type="transmembrane region" description="Helical" evidence="5">
    <location>
        <begin position="241"/>
        <end position="259"/>
    </location>
</feature>
<dbReference type="Proteomes" id="UP000271031">
    <property type="component" value="Unassembled WGS sequence"/>
</dbReference>
<keyword evidence="8" id="KW-1185">Reference proteome</keyword>
<feature type="transmembrane region" description="Helical" evidence="5">
    <location>
        <begin position="392"/>
        <end position="411"/>
    </location>
</feature>
<evidence type="ECO:0000259" key="6">
    <source>
        <dbReference type="Pfam" id="PF04932"/>
    </source>
</evidence>
<feature type="transmembrane region" description="Helical" evidence="5">
    <location>
        <begin position="336"/>
        <end position="355"/>
    </location>
</feature>
<sequence length="419" mass="46817">MKHAITKLPMASANWLYLLLCFPIVDYVLRKFVPISFISSLWDEGVLIVLLLFCVTPFLRGARIMPGIKHVFSAFFVLGLGMTVADMSNVDASVEGFRAIYEYVLTFFIGFYLIASEEQLAKFMKVLGLVSFVVAFIGVMQVVLGVQTPEAWVNAGESTRTRAFSIVTSPNVLGSFMAFASPLAIGLFLNSKDKKERIVWAIVSLTTIAALLFTMSRGAWFAFGFVVFVGCYLWKKRLTLYLALAAIVLAAGLSFVPHMPVLSTVKDRVGTLFTAEYLEKSESDGRIARWKNSYYEMMKEPLFGKGLGHYGGAVGSRHFGTIYSDSYLFKTIAETGILGTGLLLTLMFMGLRYALRFAQERRKSPHYFLYVGIFCGLLAAALHNMVENIFEVPFMSTYFWLTTGFLVGLLAEKTLQKQR</sequence>
<comment type="subcellular location">
    <subcellularLocation>
        <location evidence="1">Membrane</location>
        <topology evidence="1">Multi-pass membrane protein</topology>
    </subcellularLocation>
</comment>
<dbReference type="EMBL" id="RHHQ01000007">
    <property type="protein sequence ID" value="RNB90363.1"/>
    <property type="molecule type" value="Genomic_DNA"/>
</dbReference>
<evidence type="ECO:0000256" key="1">
    <source>
        <dbReference type="ARBA" id="ARBA00004141"/>
    </source>
</evidence>
<dbReference type="GO" id="GO:0016020">
    <property type="term" value="C:membrane"/>
    <property type="evidence" value="ECO:0007669"/>
    <property type="project" value="UniProtKB-SubCell"/>
</dbReference>
<evidence type="ECO:0000256" key="3">
    <source>
        <dbReference type="ARBA" id="ARBA00022989"/>
    </source>
</evidence>
<name>A0A3M8DQH0_9BACL</name>
<dbReference type="InterPro" id="IPR007016">
    <property type="entry name" value="O-antigen_ligase-rel_domated"/>
</dbReference>
<evidence type="ECO:0000256" key="2">
    <source>
        <dbReference type="ARBA" id="ARBA00022692"/>
    </source>
</evidence>
<dbReference type="PANTHER" id="PTHR37422">
    <property type="entry name" value="TEICHURONIC ACID BIOSYNTHESIS PROTEIN TUAE"/>
    <property type="match status" value="1"/>
</dbReference>
<dbReference type="AlphaFoldDB" id="A0A3M8DQH0"/>
<dbReference type="OrthoDB" id="9806320at2"/>
<dbReference type="RefSeq" id="WP_122917291.1">
    <property type="nucleotide sequence ID" value="NZ_RHHQ01000007.1"/>
</dbReference>
<keyword evidence="2 5" id="KW-0812">Transmembrane</keyword>
<protein>
    <submittedName>
        <fullName evidence="7">Ligase</fullName>
    </submittedName>
</protein>
<dbReference type="InterPro" id="IPR051533">
    <property type="entry name" value="WaaL-like"/>
</dbReference>
<feature type="transmembrane region" description="Helical" evidence="5">
    <location>
        <begin position="35"/>
        <end position="59"/>
    </location>
</feature>
<gene>
    <name evidence="7" type="ORF">EDM56_07565</name>
</gene>
<feature type="domain" description="O-antigen ligase-related" evidence="6">
    <location>
        <begin position="203"/>
        <end position="343"/>
    </location>
</feature>
<reference evidence="7 8" key="1">
    <citation type="submission" date="2018-10" db="EMBL/GenBank/DDBJ databases">
        <title>Phylogenomics of Brevibacillus.</title>
        <authorList>
            <person name="Dunlap C."/>
        </authorList>
    </citation>
    <scope>NUCLEOTIDE SEQUENCE [LARGE SCALE GENOMIC DNA]</scope>
    <source>
        <strain evidence="7 8">JCM 15716</strain>
    </source>
</reference>
<dbReference type="PANTHER" id="PTHR37422:SF13">
    <property type="entry name" value="LIPOPOLYSACCHARIDE BIOSYNTHESIS PROTEIN PA4999-RELATED"/>
    <property type="match status" value="1"/>
</dbReference>
<feature type="transmembrane region" description="Helical" evidence="5">
    <location>
        <begin position="166"/>
        <end position="190"/>
    </location>
</feature>